<keyword evidence="2" id="KW-1185">Reference proteome</keyword>
<gene>
    <name evidence="1" type="ORF">PT974_04995</name>
</gene>
<comment type="caution">
    <text evidence="1">The sequence shown here is derived from an EMBL/GenBank/DDBJ whole genome shotgun (WGS) entry which is preliminary data.</text>
</comment>
<accession>A0ABR0SQY3</accession>
<name>A0ABR0SQY3_9HYPO</name>
<dbReference type="Proteomes" id="UP001338125">
    <property type="component" value="Unassembled WGS sequence"/>
</dbReference>
<sequence length="375" mass="43427">MSKELKLLDLFGIYPIAEVLSRHFTFADIYRLRCVSRSFRDAVKSLEETRLNINIFLKDFVDDCDEFRYALGKNDAILIGLFVISFLTSSNPRAFYLEVMVEQGSRADAFVKHLQTRERYKKSTKKDSTGVTYQRVASTTMGIRVITTKHLPILERLWTCYTTAELSFMTWNKVYTLFPQETIGRHKLWPLRELDDYLGRLLVYLGTQGWTSRDIVWPDLNSDPIFRSSCRRVGDQYSFIKPLSPVLSYCRGIAPDSVIGNAAFDVVDSRRVNPDAPQTSPSRVERAYGVYTDVAELKSPSLKYRYTAGLDTSAGSWQVFLEKHLRRWTLTELYKMKKEKQHRDLTAPLPSNFEVPASWNYADDQMAIWHQSWLA</sequence>
<evidence type="ECO:0008006" key="3">
    <source>
        <dbReference type="Google" id="ProtNLM"/>
    </source>
</evidence>
<evidence type="ECO:0000313" key="2">
    <source>
        <dbReference type="Proteomes" id="UP001338125"/>
    </source>
</evidence>
<organism evidence="1 2">
    <name type="scientific">Cladobotryum mycophilum</name>
    <dbReference type="NCBI Taxonomy" id="491253"/>
    <lineage>
        <taxon>Eukaryota</taxon>
        <taxon>Fungi</taxon>
        <taxon>Dikarya</taxon>
        <taxon>Ascomycota</taxon>
        <taxon>Pezizomycotina</taxon>
        <taxon>Sordariomycetes</taxon>
        <taxon>Hypocreomycetidae</taxon>
        <taxon>Hypocreales</taxon>
        <taxon>Hypocreaceae</taxon>
        <taxon>Cladobotryum</taxon>
    </lineage>
</organism>
<proteinExistence type="predicted"/>
<dbReference type="EMBL" id="JAVFKD010000010">
    <property type="protein sequence ID" value="KAK5994518.1"/>
    <property type="molecule type" value="Genomic_DNA"/>
</dbReference>
<protein>
    <recommendedName>
        <fullName evidence="3">F-box domain-containing protein</fullName>
    </recommendedName>
</protein>
<evidence type="ECO:0000313" key="1">
    <source>
        <dbReference type="EMBL" id="KAK5994518.1"/>
    </source>
</evidence>
<reference evidence="1 2" key="1">
    <citation type="submission" date="2024-01" db="EMBL/GenBank/DDBJ databases">
        <title>Complete genome of Cladobotryum mycophilum ATHUM6906.</title>
        <authorList>
            <person name="Christinaki A.C."/>
            <person name="Myridakis A.I."/>
            <person name="Kouvelis V.N."/>
        </authorList>
    </citation>
    <scope>NUCLEOTIDE SEQUENCE [LARGE SCALE GENOMIC DNA]</scope>
    <source>
        <strain evidence="1 2">ATHUM6906</strain>
    </source>
</reference>